<feature type="compositionally biased region" description="Gly residues" evidence="3">
    <location>
        <begin position="138"/>
        <end position="148"/>
    </location>
</feature>
<dbReference type="PROSITE" id="PS01319">
    <property type="entry name" value="RBFA"/>
    <property type="match status" value="1"/>
</dbReference>
<accession>A0ABT1CUV2</accession>
<evidence type="ECO:0000313" key="4">
    <source>
        <dbReference type="EMBL" id="MCO6409131.1"/>
    </source>
</evidence>
<feature type="region of interest" description="Disordered" evidence="3">
    <location>
        <begin position="122"/>
        <end position="148"/>
    </location>
</feature>
<reference evidence="4 5" key="1">
    <citation type="submission" date="2020-01" db="EMBL/GenBank/DDBJ databases">
        <title>Genomes of bacteria type strains.</title>
        <authorList>
            <person name="Chen J."/>
            <person name="Zhu S."/>
            <person name="Yang J."/>
        </authorList>
    </citation>
    <scope>NUCLEOTIDE SEQUENCE [LARGE SCALE GENOMIC DNA]</scope>
    <source>
        <strain evidence="4 5">DSM 16655</strain>
    </source>
</reference>
<dbReference type="NCBIfam" id="NF001802">
    <property type="entry name" value="PRK00521.2-5"/>
    <property type="match status" value="1"/>
</dbReference>
<keyword evidence="1 2" id="KW-0690">Ribosome biogenesis</keyword>
<comment type="caution">
    <text evidence="4">The sequence shown here is derived from an EMBL/GenBank/DDBJ whole genome shotgun (WGS) entry which is preliminary data.</text>
</comment>
<dbReference type="InterPro" id="IPR020053">
    <property type="entry name" value="Ribosome-bd_factorA_CS"/>
</dbReference>
<dbReference type="InterPro" id="IPR000238">
    <property type="entry name" value="RbfA"/>
</dbReference>
<dbReference type="PANTHER" id="PTHR33515">
    <property type="entry name" value="RIBOSOME-BINDING FACTOR A, CHLOROPLASTIC-RELATED"/>
    <property type="match status" value="1"/>
</dbReference>
<evidence type="ECO:0000256" key="3">
    <source>
        <dbReference type="SAM" id="MobiDB-lite"/>
    </source>
</evidence>
<dbReference type="PANTHER" id="PTHR33515:SF1">
    <property type="entry name" value="RIBOSOME-BINDING FACTOR A, CHLOROPLASTIC-RELATED"/>
    <property type="match status" value="1"/>
</dbReference>
<proteinExistence type="inferred from homology"/>
<dbReference type="SUPFAM" id="SSF89919">
    <property type="entry name" value="Ribosome-binding factor A, RbfA"/>
    <property type="match status" value="1"/>
</dbReference>
<protein>
    <recommendedName>
        <fullName evidence="2">Ribosome-binding factor A</fullName>
    </recommendedName>
</protein>
<evidence type="ECO:0000256" key="2">
    <source>
        <dbReference type="HAMAP-Rule" id="MF_00003"/>
    </source>
</evidence>
<keyword evidence="2" id="KW-0963">Cytoplasm</keyword>
<comment type="function">
    <text evidence="2">One of several proteins that assist in the late maturation steps of the functional core of the 30S ribosomal subunit. Associates with free 30S ribosomal subunits (but not with 30S subunits that are part of 70S ribosomes or polysomes). Required for efficient processing of 16S rRNA. May interact with the 5'-terminal helix region of 16S rRNA.</text>
</comment>
<dbReference type="RefSeq" id="WP_152010756.1">
    <property type="nucleotide sequence ID" value="NZ_JAAAML010000002.1"/>
</dbReference>
<keyword evidence="5" id="KW-1185">Reference proteome</keyword>
<comment type="subunit">
    <text evidence="2">Monomer. Binds 30S ribosomal subunits, but not 50S ribosomal subunits or 70S ribosomes.</text>
</comment>
<comment type="subcellular location">
    <subcellularLocation>
        <location evidence="2">Cytoplasm</location>
    </subcellularLocation>
</comment>
<organism evidence="4 5">
    <name type="scientific">Hoeflea alexandrii</name>
    <dbReference type="NCBI Taxonomy" id="288436"/>
    <lineage>
        <taxon>Bacteria</taxon>
        <taxon>Pseudomonadati</taxon>
        <taxon>Pseudomonadota</taxon>
        <taxon>Alphaproteobacteria</taxon>
        <taxon>Hyphomicrobiales</taxon>
        <taxon>Rhizobiaceae</taxon>
        <taxon>Hoeflea</taxon>
    </lineage>
</organism>
<evidence type="ECO:0000256" key="1">
    <source>
        <dbReference type="ARBA" id="ARBA00022517"/>
    </source>
</evidence>
<comment type="similarity">
    <text evidence="2">Belongs to the RbfA family.</text>
</comment>
<dbReference type="Proteomes" id="UP001320715">
    <property type="component" value="Unassembled WGS sequence"/>
</dbReference>
<dbReference type="EMBL" id="JAAAML010000002">
    <property type="protein sequence ID" value="MCO6409131.1"/>
    <property type="molecule type" value="Genomic_DNA"/>
</dbReference>
<sequence>MAKSSSSGPSQRMLRVGEQVRAAITQVLQRGEVRDPVISNTLISVTEVRMSPDLQVATAYVTPLGVDDHAKTIAALNKNARFIRGRVSPDLRQMRNIPELRFRDDTSFENYSKIDALLRSPEVARDLDHDEDADETGDGAGPEGEGKA</sequence>
<dbReference type="NCBIfam" id="TIGR00082">
    <property type="entry name" value="rbfA"/>
    <property type="match status" value="1"/>
</dbReference>
<evidence type="ECO:0000313" key="5">
    <source>
        <dbReference type="Proteomes" id="UP001320715"/>
    </source>
</evidence>
<dbReference type="InterPro" id="IPR015946">
    <property type="entry name" value="KH_dom-like_a/b"/>
</dbReference>
<dbReference type="InterPro" id="IPR023799">
    <property type="entry name" value="RbfA_dom_sf"/>
</dbReference>
<name>A0ABT1CUV2_9HYPH</name>
<gene>
    <name evidence="2 4" type="primary">rbfA</name>
    <name evidence="4" type="ORF">GTW23_13185</name>
</gene>
<dbReference type="HAMAP" id="MF_00003">
    <property type="entry name" value="RbfA"/>
    <property type="match status" value="1"/>
</dbReference>
<dbReference type="Gene3D" id="3.30.300.20">
    <property type="match status" value="1"/>
</dbReference>
<dbReference type="Pfam" id="PF02033">
    <property type="entry name" value="RBFA"/>
    <property type="match status" value="1"/>
</dbReference>